<evidence type="ECO:0000259" key="2">
    <source>
        <dbReference type="Pfam" id="PF13205"/>
    </source>
</evidence>
<gene>
    <name evidence="3" type="ORF">ADIARSV_1502</name>
</gene>
<organism evidence="3 4">
    <name type="scientific">Arcticibacter svalbardensis MN12-7</name>
    <dbReference type="NCBI Taxonomy" id="1150600"/>
    <lineage>
        <taxon>Bacteria</taxon>
        <taxon>Pseudomonadati</taxon>
        <taxon>Bacteroidota</taxon>
        <taxon>Sphingobacteriia</taxon>
        <taxon>Sphingobacteriales</taxon>
        <taxon>Sphingobacteriaceae</taxon>
        <taxon>Arcticibacter</taxon>
    </lineage>
</organism>
<accession>R9GTZ0</accession>
<dbReference type="InterPro" id="IPR032812">
    <property type="entry name" value="SbsA_Ig"/>
</dbReference>
<dbReference type="Proteomes" id="UP000014174">
    <property type="component" value="Unassembled WGS sequence"/>
</dbReference>
<evidence type="ECO:0000313" key="4">
    <source>
        <dbReference type="Proteomes" id="UP000014174"/>
    </source>
</evidence>
<protein>
    <recommendedName>
        <fullName evidence="2">SbsA Ig-like domain-containing protein</fullName>
    </recommendedName>
</protein>
<dbReference type="Gene3D" id="2.60.40.1120">
    <property type="entry name" value="Carboxypeptidase-like, regulatory domain"/>
    <property type="match status" value="1"/>
</dbReference>
<dbReference type="eggNOG" id="COG4704">
    <property type="taxonomic scope" value="Bacteria"/>
</dbReference>
<keyword evidence="1" id="KW-0732">Signal</keyword>
<evidence type="ECO:0000313" key="3">
    <source>
        <dbReference type="EMBL" id="EOR95327.1"/>
    </source>
</evidence>
<dbReference type="EMBL" id="AQPN01000056">
    <property type="protein sequence ID" value="EOR95327.1"/>
    <property type="molecule type" value="Genomic_DNA"/>
</dbReference>
<dbReference type="InterPro" id="IPR013784">
    <property type="entry name" value="Carb-bd-like_fold"/>
</dbReference>
<name>R9GTZ0_9SPHI</name>
<sequence length="535" mass="60592">MLGYGCASIQTPTGGPKDSIPPKVLKETPANFTTNFKSKEINIQLDEYFKISNEAKEFSVSPATDKNPYFKIKKKFLNIKFQDTLAANTTYTINFGRGLVDYNEGNILKNYMYVLSTGNKIDSLTISGTVLNTLTKKPVLDATVFIIPISQDTIFGKRRANIFTTTDSSGVFNLKYLRPDTYRVYALKEEGGDRIYNSTNEEIGFIKDSLVLTKNTTGIKLELFKEEAKIFRIMDRKIEKDGKILFLFNKQLSNPAVRIIQPKELDASKITEFSKTKDSLSMWTENMNFDSIQVAIINNGIPIDTSVIRKGKKDDYKRELKITDNIPNSRIKPGTDLILSFSAPIGTKIDPSKITLLQDSISVNGLRIFKDTTSNSRYIFKFPWKLEKKYILKLEEKAFTGLFGGENKPFDKAFTRDEEINYGNLALAVTVPDTATHYIVQLLNQNGELLRENPITKSTTINYITYAIGKYNFRIIYDTNKNNKWDTGDVYLKKSPENIWNAGIEITLRANWDLEEKLTIPPETGAITLVPAPAK</sequence>
<dbReference type="GO" id="GO:0030246">
    <property type="term" value="F:carbohydrate binding"/>
    <property type="evidence" value="ECO:0007669"/>
    <property type="project" value="InterPro"/>
</dbReference>
<dbReference type="AlphaFoldDB" id="R9GTZ0"/>
<proteinExistence type="predicted"/>
<reference evidence="3 4" key="1">
    <citation type="journal article" date="2013" name="Genome Announc.">
        <title>Draft Genome Sequence of Arcticibacter svalbardensis Strain MN12-7T, a Member of the Family Sphingobacteriaceae Isolated from an Arctic Soil Sample.</title>
        <authorList>
            <person name="Shivaji S."/>
            <person name="Ara S."/>
            <person name="Prasad S."/>
            <person name="Manasa B.P."/>
            <person name="Begum Z."/>
            <person name="Singh A."/>
            <person name="Kumar Pinnaka A."/>
        </authorList>
    </citation>
    <scope>NUCLEOTIDE SEQUENCE [LARGE SCALE GENOMIC DNA]</scope>
    <source>
        <strain evidence="3 4">MN12-7</strain>
    </source>
</reference>
<comment type="caution">
    <text evidence="3">The sequence shown here is derived from an EMBL/GenBank/DDBJ whole genome shotgun (WGS) entry which is preliminary data.</text>
</comment>
<dbReference type="Pfam" id="PF13205">
    <property type="entry name" value="Big_5"/>
    <property type="match status" value="1"/>
</dbReference>
<dbReference type="SUPFAM" id="SSF49452">
    <property type="entry name" value="Starch-binding domain-like"/>
    <property type="match status" value="1"/>
</dbReference>
<dbReference type="STRING" id="1150600.ADIARSV_1502"/>
<evidence type="ECO:0000256" key="1">
    <source>
        <dbReference type="ARBA" id="ARBA00022729"/>
    </source>
</evidence>
<feature type="domain" description="SbsA Ig-like" evidence="2">
    <location>
        <begin position="18"/>
        <end position="111"/>
    </location>
</feature>
<keyword evidence="4" id="KW-1185">Reference proteome</keyword>